<sequence length="43" mass="5175">MEMGLDRGNWWTVQIDSALQLFVCFAQFVIVQFVIVCYLYQLW</sequence>
<dbReference type="AlphaFoldDB" id="A0A0E9X0R8"/>
<dbReference type="EMBL" id="GBXM01012521">
    <property type="protein sequence ID" value="JAH96056.1"/>
    <property type="molecule type" value="Transcribed_RNA"/>
</dbReference>
<reference evidence="2" key="2">
    <citation type="journal article" date="2015" name="Fish Shellfish Immunol.">
        <title>Early steps in the European eel (Anguilla anguilla)-Vibrio vulnificus interaction in the gills: Role of the RtxA13 toxin.</title>
        <authorList>
            <person name="Callol A."/>
            <person name="Pajuelo D."/>
            <person name="Ebbesson L."/>
            <person name="Teles M."/>
            <person name="MacKenzie S."/>
            <person name="Amaro C."/>
        </authorList>
    </citation>
    <scope>NUCLEOTIDE SEQUENCE</scope>
</reference>
<reference evidence="2" key="1">
    <citation type="submission" date="2014-11" db="EMBL/GenBank/DDBJ databases">
        <authorList>
            <person name="Amaro Gonzalez C."/>
        </authorList>
    </citation>
    <scope>NUCLEOTIDE SEQUENCE</scope>
</reference>
<protein>
    <submittedName>
        <fullName evidence="2">Uncharacterized protein</fullName>
    </submittedName>
</protein>
<keyword evidence="1" id="KW-0472">Membrane</keyword>
<keyword evidence="1" id="KW-0812">Transmembrane</keyword>
<accession>A0A0E9X0R8</accession>
<feature type="transmembrane region" description="Helical" evidence="1">
    <location>
        <begin position="20"/>
        <end position="40"/>
    </location>
</feature>
<evidence type="ECO:0000313" key="2">
    <source>
        <dbReference type="EMBL" id="JAH96056.1"/>
    </source>
</evidence>
<evidence type="ECO:0000256" key="1">
    <source>
        <dbReference type="SAM" id="Phobius"/>
    </source>
</evidence>
<keyword evidence="1" id="KW-1133">Transmembrane helix</keyword>
<organism evidence="2">
    <name type="scientific">Anguilla anguilla</name>
    <name type="common">European freshwater eel</name>
    <name type="synonym">Muraena anguilla</name>
    <dbReference type="NCBI Taxonomy" id="7936"/>
    <lineage>
        <taxon>Eukaryota</taxon>
        <taxon>Metazoa</taxon>
        <taxon>Chordata</taxon>
        <taxon>Craniata</taxon>
        <taxon>Vertebrata</taxon>
        <taxon>Euteleostomi</taxon>
        <taxon>Actinopterygii</taxon>
        <taxon>Neopterygii</taxon>
        <taxon>Teleostei</taxon>
        <taxon>Anguilliformes</taxon>
        <taxon>Anguillidae</taxon>
        <taxon>Anguilla</taxon>
    </lineage>
</organism>
<proteinExistence type="predicted"/>
<name>A0A0E9X0R8_ANGAN</name>